<feature type="transmembrane region" description="Helical" evidence="8">
    <location>
        <begin position="73"/>
        <end position="97"/>
    </location>
</feature>
<organism evidence="9 10">
    <name type="scientific">Faecalibacterium gallinarum</name>
    <dbReference type="NCBI Taxonomy" id="2903556"/>
    <lineage>
        <taxon>Bacteria</taxon>
        <taxon>Bacillati</taxon>
        <taxon>Bacillota</taxon>
        <taxon>Clostridia</taxon>
        <taxon>Eubacteriales</taxon>
        <taxon>Oscillospiraceae</taxon>
        <taxon>Faecalibacterium</taxon>
    </lineage>
</organism>
<keyword evidence="10" id="KW-1185">Reference proteome</keyword>
<comment type="subcellular location">
    <subcellularLocation>
        <location evidence="1">Cell membrane</location>
        <topology evidence="1">Multi-pass membrane protein</topology>
    </subcellularLocation>
</comment>
<feature type="transmembrane region" description="Helical" evidence="8">
    <location>
        <begin position="228"/>
        <end position="247"/>
    </location>
</feature>
<evidence type="ECO:0000313" key="10">
    <source>
        <dbReference type="Proteomes" id="UP001055185"/>
    </source>
</evidence>
<dbReference type="EMBL" id="BQKV01000053">
    <property type="protein sequence ID" value="GJN64941.1"/>
    <property type="molecule type" value="Genomic_DNA"/>
</dbReference>
<evidence type="ECO:0000313" key="9">
    <source>
        <dbReference type="EMBL" id="GJN64941.1"/>
    </source>
</evidence>
<keyword evidence="7 8" id="KW-0472">Membrane</keyword>
<dbReference type="PANTHER" id="PTHR32024">
    <property type="entry name" value="TRK SYSTEM POTASSIUM UPTAKE PROTEIN TRKG-RELATED"/>
    <property type="match status" value="1"/>
</dbReference>
<dbReference type="InterPro" id="IPR003445">
    <property type="entry name" value="Cat_transpt"/>
</dbReference>
<feature type="transmembrane region" description="Helical" evidence="8">
    <location>
        <begin position="12"/>
        <end position="30"/>
    </location>
</feature>
<dbReference type="Proteomes" id="UP001055185">
    <property type="component" value="Unassembled WGS sequence"/>
</dbReference>
<protein>
    <submittedName>
        <fullName evidence="9">TrkH family potassium uptake protein</fullName>
    </submittedName>
</protein>
<keyword evidence="4 8" id="KW-0812">Transmembrane</keyword>
<feature type="transmembrane region" description="Helical" evidence="8">
    <location>
        <begin position="189"/>
        <end position="208"/>
    </location>
</feature>
<evidence type="ECO:0000256" key="8">
    <source>
        <dbReference type="SAM" id="Phobius"/>
    </source>
</evidence>
<dbReference type="Pfam" id="PF02386">
    <property type="entry name" value="TrkH"/>
    <property type="match status" value="2"/>
</dbReference>
<keyword evidence="2" id="KW-0813">Transport</keyword>
<comment type="caution">
    <text evidence="9">The sequence shown here is derived from an EMBL/GenBank/DDBJ whole genome shotgun (WGS) entry which is preliminary data.</text>
</comment>
<evidence type="ECO:0000256" key="5">
    <source>
        <dbReference type="ARBA" id="ARBA00022989"/>
    </source>
</evidence>
<evidence type="ECO:0000256" key="6">
    <source>
        <dbReference type="ARBA" id="ARBA00023065"/>
    </source>
</evidence>
<feature type="transmembrane region" description="Helical" evidence="8">
    <location>
        <begin position="267"/>
        <end position="291"/>
    </location>
</feature>
<keyword evidence="3" id="KW-1003">Cell membrane</keyword>
<keyword evidence="6" id="KW-0406">Ion transport</keyword>
<feature type="transmembrane region" description="Helical" evidence="8">
    <location>
        <begin position="393"/>
        <end position="415"/>
    </location>
</feature>
<dbReference type="GO" id="GO:0005886">
    <property type="term" value="C:plasma membrane"/>
    <property type="evidence" value="ECO:0007669"/>
    <property type="project" value="UniProtKB-SubCell"/>
</dbReference>
<dbReference type="GO" id="GO:0008324">
    <property type="term" value="F:monoatomic cation transmembrane transporter activity"/>
    <property type="evidence" value="ECO:0007669"/>
    <property type="project" value="InterPro"/>
</dbReference>
<gene>
    <name evidence="9" type="ORF">JCM17207_15660</name>
</gene>
<dbReference type="AlphaFoldDB" id="A0AA37J0D3"/>
<keyword evidence="5 8" id="KW-1133">Transmembrane helix</keyword>
<reference evidence="9" key="1">
    <citation type="journal article" date="2022" name="Int. J. Syst. Evol. Microbiol.">
        <title>Genome-based, phenotypic and chemotaxonomic classification of Faecalibacterium strains: proposal of three novel species Faecalibacterium duncaniae sp. nov., Faecalibacterium hattorii sp. nov. and Faecalibacterium gallinarum sp. nov. .</title>
        <authorList>
            <person name="Sakamoto M."/>
            <person name="Sakurai N."/>
            <person name="Tanno H."/>
            <person name="Iino T."/>
            <person name="Ohkuma M."/>
            <person name="Endo A."/>
        </authorList>
    </citation>
    <scope>NUCLEOTIDE SEQUENCE</scope>
    <source>
        <strain evidence="9">JCM 17207</strain>
    </source>
</reference>
<evidence type="ECO:0000256" key="2">
    <source>
        <dbReference type="ARBA" id="ARBA00022448"/>
    </source>
</evidence>
<name>A0AA37J0D3_9FIRM</name>
<dbReference type="PANTHER" id="PTHR32024:SF1">
    <property type="entry name" value="KTR SYSTEM POTASSIUM UPTAKE PROTEIN B"/>
    <property type="match status" value="1"/>
</dbReference>
<evidence type="ECO:0000256" key="3">
    <source>
        <dbReference type="ARBA" id="ARBA00022475"/>
    </source>
</evidence>
<sequence>MDFIKRQSPARIIALGFALVILVGSVLLMLPCSVQDGVTVQYIDALYTSTSAVCVTGLVAVDAGDTFTPLGQFFLGGLIQIGGLGVTSVGAGVILAMGKKMRMKERRLVYEAMNLNSAQGVVRFIKKVFWTTVFFEGLGAALSFTVFIRDYPFLKAVGISLFHSVAAFNNSGFDILGNFQNLIPYRDSVMLNLVTCGLIFFGGIGFLVIQEMLAKRFCWRKFSMHAKVVLSVSAALILVGTVLLRLTEPIGWMAAFFHSVSARTAGFSTYPLSEFSQAGLLVLIVLMFIGASPGSTGGGIKTSTFFVLIQGIHSSATNRGEKAFRYSVPADAFRKAAVITLIALGVVLTGTYLVILFEPELPFLDVLFEMVSAFGTVGLSTGITPGLTVGSKLVAILIMYIGRLGPLTIASLWYFSNGERTRYPEGNISIG</sequence>
<dbReference type="GO" id="GO:0030001">
    <property type="term" value="P:metal ion transport"/>
    <property type="evidence" value="ECO:0007669"/>
    <property type="project" value="UniProtKB-ARBA"/>
</dbReference>
<accession>A0AA37J0D3</accession>
<evidence type="ECO:0000256" key="7">
    <source>
        <dbReference type="ARBA" id="ARBA00023136"/>
    </source>
</evidence>
<evidence type="ECO:0000256" key="4">
    <source>
        <dbReference type="ARBA" id="ARBA00022692"/>
    </source>
</evidence>
<feature type="transmembrane region" description="Helical" evidence="8">
    <location>
        <begin position="336"/>
        <end position="357"/>
    </location>
</feature>
<feature type="transmembrane region" description="Helical" evidence="8">
    <location>
        <begin position="128"/>
        <end position="148"/>
    </location>
</feature>
<proteinExistence type="predicted"/>
<evidence type="ECO:0000256" key="1">
    <source>
        <dbReference type="ARBA" id="ARBA00004651"/>
    </source>
</evidence>